<feature type="signal peptide" evidence="1">
    <location>
        <begin position="1"/>
        <end position="27"/>
    </location>
</feature>
<dbReference type="EMBL" id="FMBI01000031">
    <property type="protein sequence ID" value="SCC40203.1"/>
    <property type="molecule type" value="Genomic_DNA"/>
</dbReference>
<proteinExistence type="predicted"/>
<accession>A0A1C4E977</accession>
<dbReference type="AlphaFoldDB" id="A0A1C4E977"/>
<dbReference type="Proteomes" id="UP000195991">
    <property type="component" value="Unassembled WGS sequence"/>
</dbReference>
<protein>
    <submittedName>
        <fullName evidence="2">SPBc2 prophage-derived uncharacterized protein yomL</fullName>
    </submittedName>
</protein>
<name>A0A1C4E977_BACTU</name>
<keyword evidence="1" id="KW-0732">Signal</keyword>
<dbReference type="RefSeq" id="WP_087983598.1">
    <property type="nucleotide sequence ID" value="NZ_FMBI01000031.1"/>
</dbReference>
<feature type="chain" id="PRO_5008690982" evidence="1">
    <location>
        <begin position="28"/>
        <end position="221"/>
    </location>
</feature>
<organism evidence="2 3">
    <name type="scientific">Bacillus thuringiensis</name>
    <dbReference type="NCBI Taxonomy" id="1428"/>
    <lineage>
        <taxon>Bacteria</taxon>
        <taxon>Bacillati</taxon>
        <taxon>Bacillota</taxon>
        <taxon>Bacilli</taxon>
        <taxon>Bacillales</taxon>
        <taxon>Bacillaceae</taxon>
        <taxon>Bacillus</taxon>
        <taxon>Bacillus cereus group</taxon>
    </lineage>
</organism>
<reference evidence="2 3" key="1">
    <citation type="submission" date="2016-08" db="EMBL/GenBank/DDBJ databases">
        <authorList>
            <person name="Seilhamer J.J."/>
        </authorList>
    </citation>
    <scope>NUCLEOTIDE SEQUENCE [LARGE SCALE GENOMIC DNA]</scope>
    <source>
        <strain evidence="2 3">IEBC_T61001</strain>
    </source>
</reference>
<evidence type="ECO:0000256" key="1">
    <source>
        <dbReference type="SAM" id="SignalP"/>
    </source>
</evidence>
<gene>
    <name evidence="2" type="ORF">BTT61001_02991</name>
</gene>
<evidence type="ECO:0000313" key="3">
    <source>
        <dbReference type="Proteomes" id="UP000195991"/>
    </source>
</evidence>
<sequence>MIKSKKVFASVISTACLVGLFPVSSFAATNGNSVESNETANVQVLSNTISDDNTTRETQIVVDGVKHMVKVNFVDGTVKVDGAIQEGLKATWDESKASESINKNSRGLDVIQRSAGSGYKYMGTISGHTKTVKGSAAIAQLALTLFPGVNIPVKLVVGALNIYVNLELPMAYYSYDLYEKNPLTNDWYQYAVVKFYEDEAHTKKVGTTITGSPFKVYLPNS</sequence>
<evidence type="ECO:0000313" key="2">
    <source>
        <dbReference type="EMBL" id="SCC40203.1"/>
    </source>
</evidence>